<reference evidence="3 4" key="1">
    <citation type="submission" date="2024-09" db="EMBL/GenBank/DDBJ databases">
        <authorList>
            <person name="Sun Q."/>
            <person name="Mori K."/>
        </authorList>
    </citation>
    <scope>NUCLEOTIDE SEQUENCE [LARGE SCALE GENOMIC DNA]</scope>
    <source>
        <strain evidence="3 4">JCM 3324</strain>
    </source>
</reference>
<evidence type="ECO:0000313" key="3">
    <source>
        <dbReference type="EMBL" id="MFB9472450.1"/>
    </source>
</evidence>
<accession>A0ABV5NQ89</accession>
<dbReference type="RefSeq" id="WP_364377979.1">
    <property type="nucleotide sequence ID" value="NZ_JBHMCF010000025.1"/>
</dbReference>
<proteinExistence type="predicted"/>
<evidence type="ECO:0000256" key="1">
    <source>
        <dbReference type="SAM" id="MobiDB-lite"/>
    </source>
</evidence>
<keyword evidence="2" id="KW-1133">Transmembrane helix</keyword>
<evidence type="ECO:0000313" key="4">
    <source>
        <dbReference type="Proteomes" id="UP001589568"/>
    </source>
</evidence>
<organism evidence="3 4">
    <name type="scientific">Nonomuraea salmonea</name>
    <dbReference type="NCBI Taxonomy" id="46181"/>
    <lineage>
        <taxon>Bacteria</taxon>
        <taxon>Bacillati</taxon>
        <taxon>Actinomycetota</taxon>
        <taxon>Actinomycetes</taxon>
        <taxon>Streptosporangiales</taxon>
        <taxon>Streptosporangiaceae</taxon>
        <taxon>Nonomuraea</taxon>
    </lineage>
</organism>
<keyword evidence="2" id="KW-0472">Membrane</keyword>
<feature type="region of interest" description="Disordered" evidence="1">
    <location>
        <begin position="1"/>
        <end position="25"/>
    </location>
</feature>
<gene>
    <name evidence="3" type="ORF">ACFFR3_23320</name>
</gene>
<protein>
    <recommendedName>
        <fullName evidence="5">DUF4352 domain-containing protein</fullName>
    </recommendedName>
</protein>
<evidence type="ECO:0008006" key="5">
    <source>
        <dbReference type="Google" id="ProtNLM"/>
    </source>
</evidence>
<feature type="transmembrane region" description="Helical" evidence="2">
    <location>
        <begin position="26"/>
        <end position="45"/>
    </location>
</feature>
<dbReference type="EMBL" id="JBHMCF010000025">
    <property type="protein sequence ID" value="MFB9472450.1"/>
    <property type="molecule type" value="Genomic_DNA"/>
</dbReference>
<comment type="caution">
    <text evidence="3">The sequence shown here is derived from an EMBL/GenBank/DDBJ whole genome shotgun (WGS) entry which is preliminary data.</text>
</comment>
<dbReference type="Proteomes" id="UP001589568">
    <property type="component" value="Unassembled WGS sequence"/>
</dbReference>
<keyword evidence="2" id="KW-0812">Transmembrane</keyword>
<keyword evidence="4" id="KW-1185">Reference proteome</keyword>
<evidence type="ECO:0000256" key="2">
    <source>
        <dbReference type="SAM" id="Phobius"/>
    </source>
</evidence>
<name>A0ABV5NQ89_9ACTN</name>
<sequence>MTLTDQRSEAVPGPQSRRGGRRRGRGSGIAGVAAGLVMLLAAVGLQTKALGGTVSDPLSYTGGKGEVVDAQRFSVRLDSFTTARKIQLSDTETIETGNVFLIVRASARSSMKPYHLGQPDLLTPDGVRFAATDRVDSQKTLANVWVQPDIWVSGPFFFEVPAGALPGARVVFKLPPQAGAQEPYRPEVEIDLGLDEAAARKLADSPQDVYSIVEK</sequence>